<keyword evidence="8" id="KW-0902">Two-component regulatory system</keyword>
<gene>
    <name evidence="12" type="ORF">SAMN02745124_00876</name>
</gene>
<dbReference type="SMART" id="SM00387">
    <property type="entry name" value="HATPase_c"/>
    <property type="match status" value="1"/>
</dbReference>
<dbReference type="Pfam" id="PF00989">
    <property type="entry name" value="PAS"/>
    <property type="match status" value="1"/>
</dbReference>
<evidence type="ECO:0000256" key="6">
    <source>
        <dbReference type="ARBA" id="ARBA00022777"/>
    </source>
</evidence>
<reference evidence="12 13" key="1">
    <citation type="submission" date="2016-11" db="EMBL/GenBank/DDBJ databases">
        <authorList>
            <person name="Jaros S."/>
            <person name="Januszkiewicz K."/>
            <person name="Wedrychowicz H."/>
        </authorList>
    </citation>
    <scope>NUCLEOTIDE SEQUENCE [LARGE SCALE GENOMIC DNA]</scope>
    <source>
        <strain evidence="12 13">DSM 9705</strain>
    </source>
</reference>
<dbReference type="InterPro" id="IPR013767">
    <property type="entry name" value="PAS_fold"/>
</dbReference>
<dbReference type="PROSITE" id="PS50112">
    <property type="entry name" value="PAS"/>
    <property type="match status" value="1"/>
</dbReference>
<dbReference type="SUPFAM" id="SSF55874">
    <property type="entry name" value="ATPase domain of HSP90 chaperone/DNA topoisomerase II/histidine kinase"/>
    <property type="match status" value="1"/>
</dbReference>
<evidence type="ECO:0000313" key="13">
    <source>
        <dbReference type="Proteomes" id="UP000184139"/>
    </source>
</evidence>
<dbReference type="Gene3D" id="1.10.287.130">
    <property type="match status" value="1"/>
</dbReference>
<feature type="domain" description="PAC" evidence="11">
    <location>
        <begin position="87"/>
        <end position="139"/>
    </location>
</feature>
<keyword evidence="13" id="KW-1185">Reference proteome</keyword>
<evidence type="ECO:0000256" key="2">
    <source>
        <dbReference type="ARBA" id="ARBA00012438"/>
    </source>
</evidence>
<evidence type="ECO:0000256" key="3">
    <source>
        <dbReference type="ARBA" id="ARBA00022553"/>
    </source>
</evidence>
<evidence type="ECO:0000256" key="5">
    <source>
        <dbReference type="ARBA" id="ARBA00022741"/>
    </source>
</evidence>
<dbReference type="Gene3D" id="3.30.565.10">
    <property type="entry name" value="Histidine kinase-like ATPase, C-terminal domain"/>
    <property type="match status" value="1"/>
</dbReference>
<dbReference type="NCBIfam" id="TIGR00229">
    <property type="entry name" value="sensory_box"/>
    <property type="match status" value="1"/>
</dbReference>
<dbReference type="GO" id="GO:0006355">
    <property type="term" value="P:regulation of DNA-templated transcription"/>
    <property type="evidence" value="ECO:0007669"/>
    <property type="project" value="InterPro"/>
</dbReference>
<dbReference type="Pfam" id="PF08448">
    <property type="entry name" value="PAS_4"/>
    <property type="match status" value="1"/>
</dbReference>
<dbReference type="Gene3D" id="3.30.450.20">
    <property type="entry name" value="PAS domain"/>
    <property type="match status" value="2"/>
</dbReference>
<keyword evidence="6" id="KW-0418">Kinase</keyword>
<sequence length="508" mass="56485">MTIHPEEMRWRLRVFDSLSFPTRVLRPDGTIVAVNDVFLQVNRDLAENIVGRTCIEANRRHFPNQTFPCMNNRECPLCRAVDSKAGQSVLLHTVDEHGEERWEDRVFSPILDDDGRVGYVIESIRDVTSVKRLEKLYSDMRELIDKVVQSSVSGIIAANRSGDIILANKAAEELFGYTSDEVGEVSIEDFYPAGVAREIMRKLRDERLGGRGKLPITRVDIVNKAGTRIPVEMTAAIIYENGEEVASAGIFNDLREKLAVERKLQEAQAKIGQTEKMASLGRLAAGVAHEINNPLTSILLYGSMMREKLEKDHPLSQNIDYILEDADRCREIVKNLLAYSRQSSASKEVFAFNSLVTDSLRLIHDQRLFMNVEVVKVLTDDELLVRADKNQICQVVINLIMNAVDAMEEKGVLTLATAKDEGTGTAILTVTDTGGGILQENLSKIFDPFFTTKDLGKGTGLGLSMAYGVMEENQGVIYVKETGLDGTSFALELPYVSVSSNEIYESIG</sequence>
<dbReference type="PROSITE" id="PS50109">
    <property type="entry name" value="HIS_KIN"/>
    <property type="match status" value="1"/>
</dbReference>
<evidence type="ECO:0000256" key="8">
    <source>
        <dbReference type="ARBA" id="ARBA00023012"/>
    </source>
</evidence>
<keyword evidence="4" id="KW-0808">Transferase</keyword>
<dbReference type="AlphaFoldDB" id="A0A1M5TRM7"/>
<dbReference type="CDD" id="cd00082">
    <property type="entry name" value="HisKA"/>
    <property type="match status" value="1"/>
</dbReference>
<dbReference type="InterPro" id="IPR003594">
    <property type="entry name" value="HATPase_dom"/>
</dbReference>
<accession>A0A1M5TRM7</accession>
<dbReference type="InterPro" id="IPR000014">
    <property type="entry name" value="PAS"/>
</dbReference>
<dbReference type="EC" id="2.7.13.3" evidence="2"/>
<dbReference type="Pfam" id="PF00512">
    <property type="entry name" value="HisKA"/>
    <property type="match status" value="1"/>
</dbReference>
<dbReference type="GO" id="GO:0005524">
    <property type="term" value="F:ATP binding"/>
    <property type="evidence" value="ECO:0007669"/>
    <property type="project" value="UniProtKB-KW"/>
</dbReference>
<dbReference type="InterPro" id="IPR035965">
    <property type="entry name" value="PAS-like_dom_sf"/>
</dbReference>
<dbReference type="OrthoDB" id="9805967at2"/>
<dbReference type="Pfam" id="PF02518">
    <property type="entry name" value="HATPase_c"/>
    <property type="match status" value="1"/>
</dbReference>
<feature type="domain" description="PAS" evidence="10">
    <location>
        <begin position="140"/>
        <end position="182"/>
    </location>
</feature>
<dbReference type="PANTHER" id="PTHR43065:SF42">
    <property type="entry name" value="TWO-COMPONENT SENSOR PPRA"/>
    <property type="match status" value="1"/>
</dbReference>
<evidence type="ECO:0000313" key="12">
    <source>
        <dbReference type="EMBL" id="SHH53422.1"/>
    </source>
</evidence>
<evidence type="ECO:0000259" key="11">
    <source>
        <dbReference type="PROSITE" id="PS50113"/>
    </source>
</evidence>
<dbReference type="InterPro" id="IPR000700">
    <property type="entry name" value="PAS-assoc_C"/>
</dbReference>
<dbReference type="PRINTS" id="PR00344">
    <property type="entry name" value="BCTRLSENSOR"/>
</dbReference>
<dbReference type="GO" id="GO:0000155">
    <property type="term" value="F:phosphorelay sensor kinase activity"/>
    <property type="evidence" value="ECO:0007669"/>
    <property type="project" value="InterPro"/>
</dbReference>
<dbReference type="InterPro" id="IPR003661">
    <property type="entry name" value="HisK_dim/P_dom"/>
</dbReference>
<evidence type="ECO:0000259" key="10">
    <source>
        <dbReference type="PROSITE" id="PS50112"/>
    </source>
</evidence>
<comment type="catalytic activity">
    <reaction evidence="1">
        <text>ATP + protein L-histidine = ADP + protein N-phospho-L-histidine.</text>
        <dbReference type="EC" id="2.7.13.3"/>
    </reaction>
</comment>
<dbReference type="InterPro" id="IPR013656">
    <property type="entry name" value="PAS_4"/>
</dbReference>
<evidence type="ECO:0000256" key="7">
    <source>
        <dbReference type="ARBA" id="ARBA00022840"/>
    </source>
</evidence>
<proteinExistence type="predicted"/>
<dbReference type="SMART" id="SM00091">
    <property type="entry name" value="PAS"/>
    <property type="match status" value="1"/>
</dbReference>
<keyword evidence="5" id="KW-0547">Nucleotide-binding</keyword>
<dbReference type="CDD" id="cd00130">
    <property type="entry name" value="PAS"/>
    <property type="match status" value="1"/>
</dbReference>
<dbReference type="InterPro" id="IPR004358">
    <property type="entry name" value="Sig_transdc_His_kin-like_C"/>
</dbReference>
<dbReference type="Proteomes" id="UP000184139">
    <property type="component" value="Unassembled WGS sequence"/>
</dbReference>
<organism evidence="12 13">
    <name type="scientific">Desulfofustis glycolicus DSM 9705</name>
    <dbReference type="NCBI Taxonomy" id="1121409"/>
    <lineage>
        <taxon>Bacteria</taxon>
        <taxon>Pseudomonadati</taxon>
        <taxon>Thermodesulfobacteriota</taxon>
        <taxon>Desulfobulbia</taxon>
        <taxon>Desulfobulbales</taxon>
        <taxon>Desulfocapsaceae</taxon>
        <taxon>Desulfofustis</taxon>
    </lineage>
</organism>
<dbReference type="SUPFAM" id="SSF55785">
    <property type="entry name" value="PYP-like sensor domain (PAS domain)"/>
    <property type="match status" value="2"/>
</dbReference>
<keyword evidence="3" id="KW-0597">Phosphoprotein</keyword>
<dbReference type="STRING" id="1121409.SAMN02745124_00876"/>
<dbReference type="SUPFAM" id="SSF47384">
    <property type="entry name" value="Homodimeric domain of signal transducing histidine kinase"/>
    <property type="match status" value="1"/>
</dbReference>
<name>A0A1M5TRM7_9BACT</name>
<keyword evidence="7" id="KW-0067">ATP-binding</keyword>
<dbReference type="PANTHER" id="PTHR43065">
    <property type="entry name" value="SENSOR HISTIDINE KINASE"/>
    <property type="match status" value="1"/>
</dbReference>
<dbReference type="InterPro" id="IPR036890">
    <property type="entry name" value="HATPase_C_sf"/>
</dbReference>
<dbReference type="InterPro" id="IPR036097">
    <property type="entry name" value="HisK_dim/P_sf"/>
</dbReference>
<dbReference type="EMBL" id="FQXS01000003">
    <property type="protein sequence ID" value="SHH53422.1"/>
    <property type="molecule type" value="Genomic_DNA"/>
</dbReference>
<protein>
    <recommendedName>
        <fullName evidence="2">histidine kinase</fullName>
        <ecNumber evidence="2">2.7.13.3</ecNumber>
    </recommendedName>
</protein>
<dbReference type="PROSITE" id="PS50113">
    <property type="entry name" value="PAC"/>
    <property type="match status" value="1"/>
</dbReference>
<evidence type="ECO:0000256" key="1">
    <source>
        <dbReference type="ARBA" id="ARBA00000085"/>
    </source>
</evidence>
<evidence type="ECO:0000256" key="4">
    <source>
        <dbReference type="ARBA" id="ARBA00022679"/>
    </source>
</evidence>
<feature type="domain" description="Histidine kinase" evidence="9">
    <location>
        <begin position="286"/>
        <end position="497"/>
    </location>
</feature>
<evidence type="ECO:0000259" key="9">
    <source>
        <dbReference type="PROSITE" id="PS50109"/>
    </source>
</evidence>
<dbReference type="RefSeq" id="WP_073373598.1">
    <property type="nucleotide sequence ID" value="NZ_FQXS01000003.1"/>
</dbReference>
<dbReference type="SMART" id="SM00388">
    <property type="entry name" value="HisKA"/>
    <property type="match status" value="1"/>
</dbReference>
<dbReference type="InterPro" id="IPR005467">
    <property type="entry name" value="His_kinase_dom"/>
</dbReference>